<dbReference type="CDD" id="cd08411">
    <property type="entry name" value="PBP2_OxyR"/>
    <property type="match status" value="1"/>
</dbReference>
<dbReference type="InterPro" id="IPR036388">
    <property type="entry name" value="WH-like_DNA-bd_sf"/>
</dbReference>
<dbReference type="RefSeq" id="WP_169074354.1">
    <property type="nucleotide sequence ID" value="NZ_JABBXH010000002.1"/>
</dbReference>
<dbReference type="GO" id="GO:0003677">
    <property type="term" value="F:DNA binding"/>
    <property type="evidence" value="ECO:0007669"/>
    <property type="project" value="UniProtKB-KW"/>
</dbReference>
<feature type="domain" description="HTH lysR-type" evidence="5">
    <location>
        <begin position="6"/>
        <end position="63"/>
    </location>
</feature>
<dbReference type="Proteomes" id="UP000568664">
    <property type="component" value="Unassembled WGS sequence"/>
</dbReference>
<comment type="similarity">
    <text evidence="1">Belongs to the LysR transcriptional regulatory family.</text>
</comment>
<comment type="caution">
    <text evidence="6">The sequence shown here is derived from an EMBL/GenBank/DDBJ whole genome shotgun (WGS) entry which is preliminary data.</text>
</comment>
<dbReference type="SUPFAM" id="SSF46785">
    <property type="entry name" value="Winged helix' DNA-binding domain"/>
    <property type="match status" value="1"/>
</dbReference>
<keyword evidence="7" id="KW-1185">Reference proteome</keyword>
<dbReference type="Gene3D" id="1.10.10.10">
    <property type="entry name" value="Winged helix-like DNA-binding domain superfamily/Winged helix DNA-binding domain"/>
    <property type="match status" value="1"/>
</dbReference>
<dbReference type="PANTHER" id="PTHR30346">
    <property type="entry name" value="TRANSCRIPTIONAL DUAL REGULATOR HCAR-RELATED"/>
    <property type="match status" value="1"/>
</dbReference>
<dbReference type="GO" id="GO:0003700">
    <property type="term" value="F:DNA-binding transcription factor activity"/>
    <property type="evidence" value="ECO:0007669"/>
    <property type="project" value="InterPro"/>
</dbReference>
<evidence type="ECO:0000313" key="7">
    <source>
        <dbReference type="Proteomes" id="UP000568664"/>
    </source>
</evidence>
<evidence type="ECO:0000259" key="5">
    <source>
        <dbReference type="PROSITE" id="PS50931"/>
    </source>
</evidence>
<dbReference type="Pfam" id="PF00126">
    <property type="entry name" value="HTH_1"/>
    <property type="match status" value="1"/>
</dbReference>
<dbReference type="PROSITE" id="PS50931">
    <property type="entry name" value="HTH_LYSR"/>
    <property type="match status" value="1"/>
</dbReference>
<dbReference type="GO" id="GO:0032993">
    <property type="term" value="C:protein-DNA complex"/>
    <property type="evidence" value="ECO:0007669"/>
    <property type="project" value="TreeGrafter"/>
</dbReference>
<dbReference type="EMBL" id="JABBXH010000002">
    <property type="protein sequence ID" value="NMP31005.1"/>
    <property type="molecule type" value="Genomic_DNA"/>
</dbReference>
<sequence>MASTLPNLKHLQYLLALHQHQNFNRAAEACFVSQSTLSSAILKLEEQLGCQLLERDHKSFVFTPHGEEVVKKARQIIVATTELADFCQHHGTPFGGGLRLGSIPTIAPYVLTDLARICHEELPELSLFLREDTTENLMRMLADGEIDVALLALPVQQHSFQQKVVGKDAFYIAGNPALITKVKTQSDYRLLPQHSIFLLSQEHCLSEHAVSACNVEDQTLINPFFSSSLTTLVQMAAYHNGVTFLPEMAVDKGVGSEEGLALEKMPNDMYREIGLLWRTTSMRQRLYAKLTNIISTLFEKN</sequence>
<dbReference type="AlphaFoldDB" id="A0A7Y0LAK9"/>
<evidence type="ECO:0000313" key="6">
    <source>
        <dbReference type="EMBL" id="NMP31005.1"/>
    </source>
</evidence>
<dbReference type="InterPro" id="IPR000847">
    <property type="entry name" value="LysR_HTH_N"/>
</dbReference>
<dbReference type="SUPFAM" id="SSF53850">
    <property type="entry name" value="Periplasmic binding protein-like II"/>
    <property type="match status" value="1"/>
</dbReference>
<organism evidence="6 7">
    <name type="scientific">Thalassotalea algicola</name>
    <dbReference type="NCBI Taxonomy" id="2716224"/>
    <lineage>
        <taxon>Bacteria</taxon>
        <taxon>Pseudomonadati</taxon>
        <taxon>Pseudomonadota</taxon>
        <taxon>Gammaproteobacteria</taxon>
        <taxon>Alteromonadales</taxon>
        <taxon>Colwelliaceae</taxon>
        <taxon>Thalassotalea</taxon>
    </lineage>
</organism>
<evidence type="ECO:0000256" key="4">
    <source>
        <dbReference type="ARBA" id="ARBA00023163"/>
    </source>
</evidence>
<proteinExistence type="inferred from homology"/>
<keyword evidence="4" id="KW-0804">Transcription</keyword>
<evidence type="ECO:0000256" key="3">
    <source>
        <dbReference type="ARBA" id="ARBA00023125"/>
    </source>
</evidence>
<evidence type="ECO:0000256" key="2">
    <source>
        <dbReference type="ARBA" id="ARBA00023015"/>
    </source>
</evidence>
<protein>
    <submittedName>
        <fullName evidence="6">LysR family transcriptional regulator</fullName>
    </submittedName>
</protein>
<name>A0A7Y0LAK9_9GAMM</name>
<reference evidence="6 7" key="1">
    <citation type="submission" date="2020-04" db="EMBL/GenBank/DDBJ databases">
        <title>Thalassotalea sp. M1531, isolated from the surface of marine red alga.</title>
        <authorList>
            <person name="Pang L."/>
            <person name="Lu D.-C."/>
        </authorList>
    </citation>
    <scope>NUCLEOTIDE SEQUENCE [LARGE SCALE GENOMIC DNA]</scope>
    <source>
        <strain evidence="6 7">M1531</strain>
    </source>
</reference>
<dbReference type="PRINTS" id="PR00039">
    <property type="entry name" value="HTHLYSR"/>
</dbReference>
<evidence type="ECO:0000256" key="1">
    <source>
        <dbReference type="ARBA" id="ARBA00009437"/>
    </source>
</evidence>
<dbReference type="PANTHER" id="PTHR30346:SF10">
    <property type="entry name" value="TRANSCRIPTIONAL REGULATOR OF OXIDATIVE STRESS OXYR"/>
    <property type="match status" value="1"/>
</dbReference>
<accession>A0A7Y0LAK9</accession>
<keyword evidence="3" id="KW-0238">DNA-binding</keyword>
<dbReference type="FunFam" id="1.10.10.10:FF:000001">
    <property type="entry name" value="LysR family transcriptional regulator"/>
    <property type="match status" value="1"/>
</dbReference>
<dbReference type="Pfam" id="PF03466">
    <property type="entry name" value="LysR_substrate"/>
    <property type="match status" value="1"/>
</dbReference>
<dbReference type="Gene3D" id="3.40.190.10">
    <property type="entry name" value="Periplasmic binding protein-like II"/>
    <property type="match status" value="2"/>
</dbReference>
<dbReference type="InterPro" id="IPR005119">
    <property type="entry name" value="LysR_subst-bd"/>
</dbReference>
<dbReference type="InterPro" id="IPR036390">
    <property type="entry name" value="WH_DNA-bd_sf"/>
</dbReference>
<keyword evidence="2" id="KW-0805">Transcription regulation</keyword>
<gene>
    <name evidence="6" type="ORF">HII17_05450</name>
</gene>